<keyword evidence="7" id="KW-1185">Reference proteome</keyword>
<proteinExistence type="inferred from homology"/>
<dbReference type="InterPro" id="IPR002053">
    <property type="entry name" value="Glyco_hydro_25"/>
</dbReference>
<evidence type="ECO:0000313" key="6">
    <source>
        <dbReference type="EMBL" id="MQS97565.1"/>
    </source>
</evidence>
<dbReference type="PANTHER" id="PTHR34135:SF2">
    <property type="entry name" value="LYSOZYME"/>
    <property type="match status" value="1"/>
</dbReference>
<dbReference type="InterPro" id="IPR017853">
    <property type="entry name" value="GH"/>
</dbReference>
<accession>A0A5P0ZLP8</accession>
<feature type="region of interest" description="Disordered" evidence="2">
    <location>
        <begin position="231"/>
        <end position="266"/>
    </location>
</feature>
<feature type="chain" id="PRO_5044622336" evidence="3">
    <location>
        <begin position="30"/>
        <end position="410"/>
    </location>
</feature>
<gene>
    <name evidence="6" type="ORF">FHL05_06645</name>
    <name evidence="5" type="ORF">FHL06_02000</name>
</gene>
<keyword evidence="3" id="KW-0732">Signal</keyword>
<evidence type="ECO:0000313" key="8">
    <source>
        <dbReference type="Proteomes" id="UP000414364"/>
    </source>
</evidence>
<comment type="similarity">
    <text evidence="1">Belongs to the glycosyl hydrolase 25 family.</text>
</comment>
<dbReference type="GO" id="GO:0016998">
    <property type="term" value="P:cell wall macromolecule catabolic process"/>
    <property type="evidence" value="ECO:0007669"/>
    <property type="project" value="InterPro"/>
</dbReference>
<feature type="domain" description="S-layer protein C-terminal" evidence="4">
    <location>
        <begin position="293"/>
        <end position="325"/>
    </location>
</feature>
<organism evidence="5 8">
    <name type="scientific">Companilactobacillus halodurans</name>
    <dbReference type="NCBI Taxonomy" id="2584183"/>
    <lineage>
        <taxon>Bacteria</taxon>
        <taxon>Bacillati</taxon>
        <taxon>Bacillota</taxon>
        <taxon>Bacilli</taxon>
        <taxon>Lactobacillales</taxon>
        <taxon>Lactobacillaceae</taxon>
        <taxon>Companilactobacillus</taxon>
    </lineage>
</organism>
<evidence type="ECO:0000259" key="4">
    <source>
        <dbReference type="Pfam" id="PF03217"/>
    </source>
</evidence>
<name>A0A5P0ZLP8_9LACO</name>
<dbReference type="Pfam" id="PF01183">
    <property type="entry name" value="Glyco_hydro_25"/>
    <property type="match status" value="1"/>
</dbReference>
<evidence type="ECO:0000313" key="5">
    <source>
        <dbReference type="EMBL" id="MQS75170.1"/>
    </source>
</evidence>
<dbReference type="Proteomes" id="UP000414364">
    <property type="component" value="Unassembled WGS sequence"/>
</dbReference>
<dbReference type="AlphaFoldDB" id="A0A5P0ZLP8"/>
<protein>
    <submittedName>
        <fullName evidence="5">1,4-beta-N-acetylmuramidase</fullName>
    </submittedName>
</protein>
<dbReference type="PANTHER" id="PTHR34135">
    <property type="entry name" value="LYSOZYME"/>
    <property type="match status" value="1"/>
</dbReference>
<evidence type="ECO:0000313" key="7">
    <source>
        <dbReference type="Proteomes" id="UP000371423"/>
    </source>
</evidence>
<sequence>MVFKKKFVVALAMMMSMITLFFCATNVDAARTDMVDVSNNNGSMTLANFQDMYSNYGVKSMVTKISEGSSYKDADAATAIKNAQAAGLYVNGYHYARYSTVSGAIAEADFAGKTAQADGLPTGAVLATDVESSEQSSLTTAQNDANNKAFMTEIAKYGYRSCIYTMGSWVGSKMTVDDGWIASYPYNPAGQEWYTGYHAWQWSSTYQFSGSYGNFDVSELYDDYFTSYESPTGSTTTTTGDNSSDSSSSDSSATTDSGSNSGTGSITVSNSSGSYVPLVALQNDGSMATVSNRALGNNTSWATDQTKTVDGVTYYRVATNEWVNAKYLSGNSGSSTDSASSDTDVIKVSDSSSAYVTLMALQDDGTMKTVSNRALGNNTSWVTDQTKTVDGVTYYRVATNEWVASTYVIS</sequence>
<evidence type="ECO:0000256" key="3">
    <source>
        <dbReference type="SAM" id="SignalP"/>
    </source>
</evidence>
<evidence type="ECO:0000256" key="1">
    <source>
        <dbReference type="ARBA" id="ARBA00010646"/>
    </source>
</evidence>
<feature type="signal peptide" evidence="3">
    <location>
        <begin position="1"/>
        <end position="29"/>
    </location>
</feature>
<dbReference type="GO" id="GO:0016052">
    <property type="term" value="P:carbohydrate catabolic process"/>
    <property type="evidence" value="ECO:0007669"/>
    <property type="project" value="TreeGrafter"/>
</dbReference>
<dbReference type="InterPro" id="IPR024968">
    <property type="entry name" value="SlpA_C_lactobacillus"/>
</dbReference>
<dbReference type="GO" id="GO:0009253">
    <property type="term" value="P:peptidoglycan catabolic process"/>
    <property type="evidence" value="ECO:0007669"/>
    <property type="project" value="InterPro"/>
</dbReference>
<dbReference type="Gene3D" id="3.20.20.80">
    <property type="entry name" value="Glycosidases"/>
    <property type="match status" value="1"/>
</dbReference>
<dbReference type="SUPFAM" id="SSF51445">
    <property type="entry name" value="(Trans)glycosidases"/>
    <property type="match status" value="1"/>
</dbReference>
<dbReference type="Proteomes" id="UP000371423">
    <property type="component" value="Unassembled WGS sequence"/>
</dbReference>
<dbReference type="GO" id="GO:0003796">
    <property type="term" value="F:lysozyme activity"/>
    <property type="evidence" value="ECO:0007669"/>
    <property type="project" value="InterPro"/>
</dbReference>
<feature type="domain" description="S-layer protein C-terminal" evidence="4">
    <location>
        <begin position="369"/>
        <end position="403"/>
    </location>
</feature>
<evidence type="ECO:0000256" key="2">
    <source>
        <dbReference type="SAM" id="MobiDB-lite"/>
    </source>
</evidence>
<dbReference type="Pfam" id="PF03217">
    <property type="entry name" value="SlpA"/>
    <property type="match status" value="2"/>
</dbReference>
<dbReference type="OrthoDB" id="2173042at2"/>
<reference evidence="7 8" key="1">
    <citation type="journal article" date="2019" name="Syst. Appl. Microbiol.">
        <title>Polyphasic characterization of two novel Lactobacillus spp. isolated from blown salami packages: Description of Lactobacillus halodurans sp. nov. and Lactobacillus salsicarnum sp. nov.</title>
        <authorList>
            <person name="Schuster J.A."/>
            <person name="Klingl A."/>
            <person name="Vogel R.F."/>
            <person name="Ehrmann M.A."/>
        </authorList>
    </citation>
    <scope>NUCLEOTIDE SEQUENCE [LARGE SCALE GENOMIC DNA]</scope>
    <source>
        <strain evidence="6 7">TMW 1.1920</strain>
        <strain evidence="5 8">TMW 1.2172</strain>
    </source>
</reference>
<dbReference type="EMBL" id="VDFP01000002">
    <property type="protein sequence ID" value="MQS75170.1"/>
    <property type="molecule type" value="Genomic_DNA"/>
</dbReference>
<dbReference type="EMBL" id="VDFO01000021">
    <property type="protein sequence ID" value="MQS97565.1"/>
    <property type="molecule type" value="Genomic_DNA"/>
</dbReference>
<dbReference type="PROSITE" id="PS51904">
    <property type="entry name" value="GLYCOSYL_HYDROL_F25_2"/>
    <property type="match status" value="1"/>
</dbReference>
<dbReference type="RefSeq" id="WP_153384582.1">
    <property type="nucleotide sequence ID" value="NZ_VDFO01000021.1"/>
</dbReference>
<comment type="caution">
    <text evidence="5">The sequence shown here is derived from an EMBL/GenBank/DDBJ whole genome shotgun (WGS) entry which is preliminary data.</text>
</comment>